<proteinExistence type="predicted"/>
<gene>
    <name evidence="1" type="ORF">RRG08_066954</name>
</gene>
<evidence type="ECO:0000313" key="2">
    <source>
        <dbReference type="Proteomes" id="UP001283361"/>
    </source>
</evidence>
<accession>A0AAE0Y3H9</accession>
<dbReference type="EMBL" id="JAWDGP010006987">
    <property type="protein sequence ID" value="KAK3731872.1"/>
    <property type="molecule type" value="Genomic_DNA"/>
</dbReference>
<sequence>HGVADGVRGVFSQLGQAVNDLLALPVRAFFSMFSIKG</sequence>
<keyword evidence="2" id="KW-1185">Reference proteome</keyword>
<feature type="non-terminal residue" evidence="1">
    <location>
        <position position="1"/>
    </location>
</feature>
<protein>
    <submittedName>
        <fullName evidence="1">Uncharacterized protein</fullName>
    </submittedName>
</protein>
<comment type="caution">
    <text evidence="1">The sequence shown here is derived from an EMBL/GenBank/DDBJ whole genome shotgun (WGS) entry which is preliminary data.</text>
</comment>
<dbReference type="Proteomes" id="UP001283361">
    <property type="component" value="Unassembled WGS sequence"/>
</dbReference>
<reference evidence="1" key="1">
    <citation type="journal article" date="2023" name="G3 (Bethesda)">
        <title>A reference genome for the long-term kleptoplast-retaining sea slug Elysia crispata morphotype clarki.</title>
        <authorList>
            <person name="Eastman K.E."/>
            <person name="Pendleton A.L."/>
            <person name="Shaikh M.A."/>
            <person name="Suttiyut T."/>
            <person name="Ogas R."/>
            <person name="Tomko P."/>
            <person name="Gavelis G."/>
            <person name="Widhalm J.R."/>
            <person name="Wisecaver J.H."/>
        </authorList>
    </citation>
    <scope>NUCLEOTIDE SEQUENCE</scope>
    <source>
        <strain evidence="1">ECLA1</strain>
    </source>
</reference>
<name>A0AAE0Y3H9_9GAST</name>
<organism evidence="1 2">
    <name type="scientific">Elysia crispata</name>
    <name type="common">lettuce slug</name>
    <dbReference type="NCBI Taxonomy" id="231223"/>
    <lineage>
        <taxon>Eukaryota</taxon>
        <taxon>Metazoa</taxon>
        <taxon>Spiralia</taxon>
        <taxon>Lophotrochozoa</taxon>
        <taxon>Mollusca</taxon>
        <taxon>Gastropoda</taxon>
        <taxon>Heterobranchia</taxon>
        <taxon>Euthyneura</taxon>
        <taxon>Panpulmonata</taxon>
        <taxon>Sacoglossa</taxon>
        <taxon>Placobranchoidea</taxon>
        <taxon>Plakobranchidae</taxon>
        <taxon>Elysia</taxon>
    </lineage>
</organism>
<evidence type="ECO:0000313" key="1">
    <source>
        <dbReference type="EMBL" id="KAK3731872.1"/>
    </source>
</evidence>
<dbReference type="AlphaFoldDB" id="A0AAE0Y3H9"/>